<keyword evidence="1" id="KW-1133">Transmembrane helix</keyword>
<evidence type="ECO:0000256" key="1">
    <source>
        <dbReference type="SAM" id="Phobius"/>
    </source>
</evidence>
<dbReference type="AlphaFoldDB" id="N1MR92"/>
<keyword evidence="1" id="KW-0472">Membrane</keyword>
<reference evidence="2 3" key="1">
    <citation type="submission" date="2013-03" db="EMBL/GenBank/DDBJ databases">
        <authorList>
            <person name="Le V."/>
        </authorList>
    </citation>
    <scope>NUCLEOTIDE SEQUENCE [LARGE SCALE GENOMIC DNA]</scope>
    <source>
        <strain evidence="2 3">BiD32</strain>
    </source>
</reference>
<evidence type="ECO:0000313" key="3">
    <source>
        <dbReference type="Proteomes" id="UP000013201"/>
    </source>
</evidence>
<gene>
    <name evidence="2" type="ORF">EBBID32_23180</name>
</gene>
<reference evidence="3" key="2">
    <citation type="submission" date="2013-04" db="EMBL/GenBank/DDBJ databases">
        <title>Bisphenol A degrading Sphingobium sp. strain BiD32.</title>
        <authorList>
            <person name="Nielsen J.L."/>
            <person name="Zhou N.A."/>
            <person name="Kjeldal H."/>
        </authorList>
    </citation>
    <scope>NUCLEOTIDE SEQUENCE [LARGE SCALE GENOMIC DNA]</scope>
    <source>
        <strain evidence="3">BiD32</strain>
    </source>
</reference>
<dbReference type="OrthoDB" id="9949721at2"/>
<keyword evidence="3" id="KW-1185">Reference proteome</keyword>
<proteinExistence type="predicted"/>
<protein>
    <submittedName>
        <fullName evidence="2">Uncharacterized protein</fullName>
    </submittedName>
</protein>
<name>N1MR92_9SPHN</name>
<keyword evidence="1" id="KW-0812">Transmembrane</keyword>
<feature type="transmembrane region" description="Helical" evidence="1">
    <location>
        <begin position="138"/>
        <end position="159"/>
    </location>
</feature>
<organism evidence="2 3">
    <name type="scientific">Sphingobium indicum BiD32</name>
    <dbReference type="NCBI Taxonomy" id="1301087"/>
    <lineage>
        <taxon>Bacteria</taxon>
        <taxon>Pseudomonadati</taxon>
        <taxon>Pseudomonadota</taxon>
        <taxon>Alphaproteobacteria</taxon>
        <taxon>Sphingomonadales</taxon>
        <taxon>Sphingomonadaceae</taxon>
        <taxon>Sphingobium</taxon>
    </lineage>
</organism>
<accession>N1MR92</accession>
<evidence type="ECO:0000313" key="2">
    <source>
        <dbReference type="EMBL" id="CCW17968.1"/>
    </source>
</evidence>
<dbReference type="EMBL" id="CAVK010000112">
    <property type="protein sequence ID" value="CCW17968.1"/>
    <property type="molecule type" value="Genomic_DNA"/>
</dbReference>
<comment type="caution">
    <text evidence="2">The sequence shown here is derived from an EMBL/GenBank/DDBJ whole genome shotgun (WGS) entry which is preliminary data.</text>
</comment>
<dbReference type="RefSeq" id="WP_006956941.1">
    <property type="nucleotide sequence ID" value="NZ_CAVK010000112.1"/>
</dbReference>
<sequence length="186" mass="19467">MSRLSSDPFDRATVTGGGDQAAFVQGVLDPIAEGKITQGRAETGANPYVGLGQLLAAAGVSTDRTEQLIADILINDARETRLAVSRDICTLVDGYVAGLDQRYGRRLDDAQSLLLRLSIELEVSKRRAKEERSGRSRVIIALLLLQLLGVVGIIAALALNGAFAPSKAASLEAGSEAASYLDGAGT</sequence>
<dbReference type="Proteomes" id="UP000013201">
    <property type="component" value="Unassembled WGS sequence"/>
</dbReference>